<accession>A0A1C7DU51</accession>
<evidence type="ECO:0000256" key="1">
    <source>
        <dbReference type="SAM" id="MobiDB-lite"/>
    </source>
</evidence>
<evidence type="ECO:0000313" key="2">
    <source>
        <dbReference type="EMBL" id="ANU14838.1"/>
    </source>
</evidence>
<dbReference type="SUPFAM" id="SSF158397">
    <property type="entry name" value="TM1646-like"/>
    <property type="match status" value="1"/>
</dbReference>
<dbReference type="Proteomes" id="UP000092687">
    <property type="component" value="Chromosome"/>
</dbReference>
<dbReference type="Gene3D" id="1.20.120.490">
    <property type="entry name" value="Hypothetical protein TM1646-like domain"/>
    <property type="match status" value="1"/>
</dbReference>
<keyword evidence="3" id="KW-1185">Reference proteome</keyword>
<dbReference type="Pfam" id="PF03885">
    <property type="entry name" value="DUF327"/>
    <property type="match status" value="1"/>
</dbReference>
<name>A0A1C7DU51_9BACL</name>
<dbReference type="OrthoDB" id="1680946at2"/>
<feature type="region of interest" description="Disordered" evidence="1">
    <location>
        <begin position="1"/>
        <end position="23"/>
    </location>
</feature>
<dbReference type="EMBL" id="CP016537">
    <property type="protein sequence ID" value="ANU14838.1"/>
    <property type="molecule type" value="Genomic_DNA"/>
</dbReference>
<dbReference type="KEGG" id="phc:BBI08_13695"/>
<evidence type="ECO:0000313" key="3">
    <source>
        <dbReference type="Proteomes" id="UP000092687"/>
    </source>
</evidence>
<dbReference type="InterPro" id="IPR024042">
    <property type="entry name" value="TM1646-like_dom_sf"/>
</dbReference>
<sequence length="145" mass="16386">MRIDSQNALQNDRLSKQVSGNKTNEIFSNAMKKSQSKLQNDSFNQLMSRVDIQGQKLTNQRTLENVINYKQAIKQFVSETVRYGLHLSDEQSQVSGGGMKSQQIIKVIDKKLIEIQDQVLNNEEEGIGTLGLVGEIRGLLINLYM</sequence>
<proteinExistence type="predicted"/>
<protein>
    <recommendedName>
        <fullName evidence="4">UDP-N-acetylenolpyruvoylglucosamine reductase</fullName>
    </recommendedName>
</protein>
<dbReference type="STRING" id="1215089.BBI08_13695"/>
<dbReference type="InterPro" id="IPR005585">
    <property type="entry name" value="DUF327"/>
</dbReference>
<evidence type="ECO:0008006" key="4">
    <source>
        <dbReference type="Google" id="ProtNLM"/>
    </source>
</evidence>
<organism evidence="2 3">
    <name type="scientific">Planococcus halocryophilus</name>
    <dbReference type="NCBI Taxonomy" id="1215089"/>
    <lineage>
        <taxon>Bacteria</taxon>
        <taxon>Bacillati</taxon>
        <taxon>Bacillota</taxon>
        <taxon>Bacilli</taxon>
        <taxon>Bacillales</taxon>
        <taxon>Caryophanaceae</taxon>
        <taxon>Planococcus</taxon>
    </lineage>
</organism>
<dbReference type="AlphaFoldDB" id="A0A1C7DU51"/>
<reference evidence="2" key="1">
    <citation type="submission" date="2016-10" db="EMBL/GenBank/DDBJ databases">
        <authorList>
            <person name="de Groot N.N."/>
        </authorList>
    </citation>
    <scope>NUCLEOTIDE SEQUENCE</scope>
    <source>
        <strain evidence="2">DSM 24743</strain>
    </source>
</reference>
<gene>
    <name evidence="2" type="ORF">BBI08_13695</name>
</gene>